<gene>
    <name evidence="2" type="ORF">J2Z81_002910</name>
</gene>
<keyword evidence="1" id="KW-0812">Transmembrane</keyword>
<accession>A0ABS4SEY9</accession>
<protein>
    <submittedName>
        <fullName evidence="2">Uncharacterized protein</fullName>
    </submittedName>
</protein>
<dbReference type="Proteomes" id="UP001519294">
    <property type="component" value="Unassembled WGS sequence"/>
</dbReference>
<feature type="transmembrane region" description="Helical" evidence="1">
    <location>
        <begin position="100"/>
        <end position="118"/>
    </location>
</feature>
<keyword evidence="1" id="KW-0472">Membrane</keyword>
<evidence type="ECO:0000313" key="2">
    <source>
        <dbReference type="EMBL" id="MBP2258922.1"/>
    </source>
</evidence>
<comment type="caution">
    <text evidence="2">The sequence shown here is derived from an EMBL/GenBank/DDBJ whole genome shotgun (WGS) entry which is preliminary data.</text>
</comment>
<evidence type="ECO:0000313" key="3">
    <source>
        <dbReference type="Proteomes" id="UP001519294"/>
    </source>
</evidence>
<feature type="transmembrane region" description="Helical" evidence="1">
    <location>
        <begin position="20"/>
        <end position="48"/>
    </location>
</feature>
<keyword evidence="3" id="KW-1185">Reference proteome</keyword>
<dbReference type="EMBL" id="JAGIKX010000042">
    <property type="protein sequence ID" value="MBP2258922.1"/>
    <property type="molecule type" value="Genomic_DNA"/>
</dbReference>
<proteinExistence type="predicted"/>
<organism evidence="2 3">
    <name type="scientific">Virgibacillus alimentarius</name>
    <dbReference type="NCBI Taxonomy" id="698769"/>
    <lineage>
        <taxon>Bacteria</taxon>
        <taxon>Bacillati</taxon>
        <taxon>Bacillota</taxon>
        <taxon>Bacilli</taxon>
        <taxon>Bacillales</taxon>
        <taxon>Bacillaceae</taxon>
        <taxon>Virgibacillus</taxon>
    </lineage>
</organism>
<reference evidence="2 3" key="1">
    <citation type="submission" date="2021-03" db="EMBL/GenBank/DDBJ databases">
        <title>Genomic Encyclopedia of Type Strains, Phase IV (KMG-IV): sequencing the most valuable type-strain genomes for metagenomic binning, comparative biology and taxonomic classification.</title>
        <authorList>
            <person name="Goeker M."/>
        </authorList>
    </citation>
    <scope>NUCLEOTIDE SEQUENCE [LARGE SCALE GENOMIC DNA]</scope>
    <source>
        <strain evidence="2 3">DSM 25790</strain>
    </source>
</reference>
<evidence type="ECO:0000256" key="1">
    <source>
        <dbReference type="SAM" id="Phobius"/>
    </source>
</evidence>
<keyword evidence="1" id="KW-1133">Transmembrane helix</keyword>
<feature type="transmembrane region" description="Helical" evidence="1">
    <location>
        <begin position="138"/>
        <end position="167"/>
    </location>
</feature>
<feature type="transmembrane region" description="Helical" evidence="1">
    <location>
        <begin position="68"/>
        <end position="88"/>
    </location>
</feature>
<sequence length="177" mass="20410">MVDLVRRLIGDLLDHASYFLFFLFVFVILTSFSPALFLQALGAIDAFLPQFISDYFASIHVTSKQLFSLYYILSVITISSLILFLIQVRIGQTWIYTQKLFEKCILVCSYFLMINMILSNLNLPTANLGKLMESNINFFYLVFPALTTGLVGMIFMYIIIPSIFMVISPTRFKDRFK</sequence>
<name>A0ABS4SEY9_9BACI</name>